<organism evidence="11 12">
    <name type="scientific">Candidatus Fonsibacter lacus</name>
    <dbReference type="NCBI Taxonomy" id="2576439"/>
    <lineage>
        <taxon>Bacteria</taxon>
        <taxon>Pseudomonadati</taxon>
        <taxon>Pseudomonadota</taxon>
        <taxon>Alphaproteobacteria</taxon>
        <taxon>Candidatus Pelagibacterales</taxon>
        <taxon>Candidatus Pelagibacterales incertae sedis</taxon>
        <taxon>Candidatus Fonsibacter</taxon>
    </lineage>
</organism>
<sequence length="86" mass="9647">MANTVSAIRAVKKIKKRTQVNKIRVGKYKAAVKIIEEAIKSKDKAKALKLFSNFQSQVMKASKKGSLKRTTVSRKVSRISKQISKL</sequence>
<keyword evidence="2 7" id="KW-0699">rRNA-binding</keyword>
<reference evidence="11 12" key="1">
    <citation type="submission" date="2018-10" db="EMBL/GenBank/DDBJ databases">
        <title>Iterative Subtractive Binning of Freshwater Chronoseries Metagenomes Recovers Nearly Complete Genomes from over Four Hundred Novel Species.</title>
        <authorList>
            <person name="Rodriguez-R L.M."/>
            <person name="Tsementzi D."/>
            <person name="Luo C."/>
            <person name="Konstantinidis K.T."/>
        </authorList>
    </citation>
    <scope>NUCLEOTIDE SEQUENCE [LARGE SCALE GENOMIC DNA]</scope>
    <source>
        <strain evidence="11">WB7_2B_003</strain>
        <strain evidence="8">WB7_6_001</strain>
        <strain evidence="9">WB8_1A_003</strain>
        <strain evidence="10">WB8_2A_004</strain>
    </source>
</reference>
<dbReference type="InterPro" id="IPR002583">
    <property type="entry name" value="Ribosomal_bS20"/>
</dbReference>
<dbReference type="NCBIfam" id="TIGR00029">
    <property type="entry name" value="S20"/>
    <property type="match status" value="1"/>
</dbReference>
<evidence type="ECO:0000313" key="9">
    <source>
        <dbReference type="EMBL" id="NCU50862.1"/>
    </source>
</evidence>
<dbReference type="EMBL" id="RGOB01000001">
    <property type="protein sequence ID" value="NCU52701.1"/>
    <property type="molecule type" value="Genomic_DNA"/>
</dbReference>
<dbReference type="EMBL" id="RGMI01000202">
    <property type="protein sequence ID" value="NCU50862.1"/>
    <property type="molecule type" value="Genomic_DNA"/>
</dbReference>
<dbReference type="HAMAP" id="MF_00500">
    <property type="entry name" value="Ribosomal_bS20"/>
    <property type="match status" value="1"/>
</dbReference>
<keyword evidence="3 7" id="KW-0694">RNA-binding</keyword>
<dbReference type="GO" id="GO:1990904">
    <property type="term" value="C:ribonucleoprotein complex"/>
    <property type="evidence" value="ECO:0007669"/>
    <property type="project" value="UniProtKB-KW"/>
</dbReference>
<evidence type="ECO:0000313" key="11">
    <source>
        <dbReference type="EMBL" id="NCU62480.1"/>
    </source>
</evidence>
<dbReference type="SUPFAM" id="SSF46992">
    <property type="entry name" value="Ribosomal protein S20"/>
    <property type="match status" value="1"/>
</dbReference>
<dbReference type="GO" id="GO:0006412">
    <property type="term" value="P:translation"/>
    <property type="evidence" value="ECO:0007669"/>
    <property type="project" value="UniProtKB-UniRule"/>
</dbReference>
<proteinExistence type="inferred from homology"/>
<evidence type="ECO:0000256" key="3">
    <source>
        <dbReference type="ARBA" id="ARBA00022884"/>
    </source>
</evidence>
<dbReference type="EMBL" id="RGET01000011">
    <property type="protein sequence ID" value="NBN87750.1"/>
    <property type="molecule type" value="Genomic_DNA"/>
</dbReference>
<dbReference type="EMBL" id="RGGN01000001">
    <property type="protein sequence ID" value="NCU62480.1"/>
    <property type="molecule type" value="Genomic_DNA"/>
</dbReference>
<evidence type="ECO:0000313" key="10">
    <source>
        <dbReference type="EMBL" id="NCU52701.1"/>
    </source>
</evidence>
<evidence type="ECO:0000313" key="12">
    <source>
        <dbReference type="Proteomes" id="UP000572953"/>
    </source>
</evidence>
<gene>
    <name evidence="7" type="primary">rpsT</name>
    <name evidence="8" type="ORF">EBV32_01475</name>
    <name evidence="11" type="ORF">EBV78_00050</name>
    <name evidence="9" type="ORF">EBX29_03735</name>
    <name evidence="10" type="ORF">EBX74_00080</name>
</gene>
<dbReference type="Proteomes" id="UP000572953">
    <property type="component" value="Unassembled WGS sequence"/>
</dbReference>
<dbReference type="Pfam" id="PF01649">
    <property type="entry name" value="Ribosomal_S20p"/>
    <property type="match status" value="1"/>
</dbReference>
<dbReference type="GO" id="GO:0005840">
    <property type="term" value="C:ribosome"/>
    <property type="evidence" value="ECO:0007669"/>
    <property type="project" value="UniProtKB-KW"/>
</dbReference>
<keyword evidence="5 7" id="KW-0687">Ribonucleoprotein</keyword>
<dbReference type="Gene3D" id="1.20.58.110">
    <property type="entry name" value="Ribosomal protein S20"/>
    <property type="match status" value="1"/>
</dbReference>
<dbReference type="AlphaFoldDB" id="A0A845S4H1"/>
<comment type="similarity">
    <text evidence="7">Belongs to the bacterial ribosomal protein bS20 family.</text>
</comment>
<dbReference type="InterPro" id="IPR036510">
    <property type="entry name" value="Ribosomal_bS20_sf"/>
</dbReference>
<evidence type="ECO:0000256" key="7">
    <source>
        <dbReference type="HAMAP-Rule" id="MF_00500"/>
    </source>
</evidence>
<dbReference type="GO" id="GO:0019843">
    <property type="term" value="F:rRNA binding"/>
    <property type="evidence" value="ECO:0007669"/>
    <property type="project" value="UniProtKB-UniRule"/>
</dbReference>
<evidence type="ECO:0000256" key="1">
    <source>
        <dbReference type="ARBA" id="ARBA00003134"/>
    </source>
</evidence>
<evidence type="ECO:0000256" key="4">
    <source>
        <dbReference type="ARBA" id="ARBA00022980"/>
    </source>
</evidence>
<dbReference type="Proteomes" id="UP000713222">
    <property type="component" value="Unassembled WGS sequence"/>
</dbReference>
<evidence type="ECO:0000256" key="2">
    <source>
        <dbReference type="ARBA" id="ARBA00022730"/>
    </source>
</evidence>
<evidence type="ECO:0000256" key="6">
    <source>
        <dbReference type="ARBA" id="ARBA00035136"/>
    </source>
</evidence>
<keyword evidence="4 7" id="KW-0689">Ribosomal protein</keyword>
<evidence type="ECO:0000313" key="8">
    <source>
        <dbReference type="EMBL" id="NBN87750.1"/>
    </source>
</evidence>
<name>A0A845S4H1_9PROT</name>
<dbReference type="GO" id="GO:0003735">
    <property type="term" value="F:structural constituent of ribosome"/>
    <property type="evidence" value="ECO:0007669"/>
    <property type="project" value="InterPro"/>
</dbReference>
<dbReference type="Proteomes" id="UP000747791">
    <property type="component" value="Unassembled WGS sequence"/>
</dbReference>
<protein>
    <recommendedName>
        <fullName evidence="6 7">Small ribosomal subunit protein bS20</fullName>
    </recommendedName>
</protein>
<dbReference type="Proteomes" id="UP000699985">
    <property type="component" value="Unassembled WGS sequence"/>
</dbReference>
<comment type="caution">
    <text evidence="11">The sequence shown here is derived from an EMBL/GenBank/DDBJ whole genome shotgun (WGS) entry which is preliminary data.</text>
</comment>
<evidence type="ECO:0000256" key="5">
    <source>
        <dbReference type="ARBA" id="ARBA00023274"/>
    </source>
</evidence>
<comment type="function">
    <text evidence="1 7">Binds directly to 16S ribosomal RNA.</text>
</comment>
<accession>A0A845S4H1</accession>